<dbReference type="PANTHER" id="PTHR33154:SF15">
    <property type="entry name" value="REGULATORY PROTEIN ARSR"/>
    <property type="match status" value="1"/>
</dbReference>
<accession>A0A239WSQ0</accession>
<feature type="domain" description="HTH arsR-type" evidence="4">
    <location>
        <begin position="35"/>
        <end position="136"/>
    </location>
</feature>
<dbReference type="GO" id="GO:0003700">
    <property type="term" value="F:DNA-binding transcription factor activity"/>
    <property type="evidence" value="ECO:0007669"/>
    <property type="project" value="InterPro"/>
</dbReference>
<keyword evidence="6" id="KW-1185">Reference proteome</keyword>
<keyword evidence="3" id="KW-0804">Transcription</keyword>
<proteinExistence type="predicted"/>
<dbReference type="CDD" id="cd00090">
    <property type="entry name" value="HTH_ARSR"/>
    <property type="match status" value="1"/>
</dbReference>
<keyword evidence="1" id="KW-0805">Transcription regulation</keyword>
<dbReference type="NCBIfam" id="NF033788">
    <property type="entry name" value="HTH_metalloreg"/>
    <property type="match status" value="1"/>
</dbReference>
<dbReference type="EMBL" id="LT906465">
    <property type="protein sequence ID" value="SNV37269.1"/>
    <property type="molecule type" value="Genomic_DNA"/>
</dbReference>
<dbReference type="PANTHER" id="PTHR33154">
    <property type="entry name" value="TRANSCRIPTIONAL REGULATOR, ARSR FAMILY"/>
    <property type="match status" value="1"/>
</dbReference>
<dbReference type="SUPFAM" id="SSF46785">
    <property type="entry name" value="Winged helix' DNA-binding domain"/>
    <property type="match status" value="1"/>
</dbReference>
<evidence type="ECO:0000313" key="6">
    <source>
        <dbReference type="Proteomes" id="UP000215196"/>
    </source>
</evidence>
<dbReference type="Pfam" id="PF01022">
    <property type="entry name" value="HTH_5"/>
    <property type="match status" value="1"/>
</dbReference>
<evidence type="ECO:0000256" key="2">
    <source>
        <dbReference type="ARBA" id="ARBA00023125"/>
    </source>
</evidence>
<dbReference type="SMART" id="SM00418">
    <property type="entry name" value="HTH_ARSR"/>
    <property type="match status" value="1"/>
</dbReference>
<protein>
    <submittedName>
        <fullName evidence="5">HTH-type transcriptional repressor CzrA</fullName>
    </submittedName>
</protein>
<dbReference type="KEGG" id="ctak:4412677_00645"/>
<dbReference type="AlphaFoldDB" id="A0A239WSQ0"/>
<dbReference type="PRINTS" id="PR00778">
    <property type="entry name" value="HTHARSR"/>
</dbReference>
<sequence>MGNFFVFSKIIFSFKFYIVILQYENIKMGVTKTQHFTDEQNEIATLLKALAHPARVAIIEYLLSVDTCICNDIVAEINLAQPTVSQHLKELKNAGIIQGEIEGKSICYCVNPETLKKLEHFVDRLFQKIHPLENGKCC</sequence>
<dbReference type="InterPro" id="IPR011991">
    <property type="entry name" value="ArsR-like_HTH"/>
</dbReference>
<dbReference type="PROSITE" id="PS50987">
    <property type="entry name" value="HTH_ARSR_2"/>
    <property type="match status" value="1"/>
</dbReference>
<keyword evidence="2" id="KW-0238">DNA-binding</keyword>
<organism evidence="5 6">
    <name type="scientific">Chryseobacterium taklimakanense</name>
    <dbReference type="NCBI Taxonomy" id="536441"/>
    <lineage>
        <taxon>Bacteria</taxon>
        <taxon>Pseudomonadati</taxon>
        <taxon>Bacteroidota</taxon>
        <taxon>Flavobacteriia</taxon>
        <taxon>Flavobacteriales</taxon>
        <taxon>Weeksellaceae</taxon>
        <taxon>Chryseobacterium group</taxon>
        <taxon>Chryseobacterium</taxon>
    </lineage>
</organism>
<evidence type="ECO:0000256" key="3">
    <source>
        <dbReference type="ARBA" id="ARBA00023163"/>
    </source>
</evidence>
<evidence type="ECO:0000313" key="5">
    <source>
        <dbReference type="EMBL" id="SNV37269.1"/>
    </source>
</evidence>
<dbReference type="InterPro" id="IPR001845">
    <property type="entry name" value="HTH_ArsR_DNA-bd_dom"/>
</dbReference>
<evidence type="ECO:0000259" key="4">
    <source>
        <dbReference type="PROSITE" id="PS50987"/>
    </source>
</evidence>
<dbReference type="Proteomes" id="UP000215196">
    <property type="component" value="Chromosome 1"/>
</dbReference>
<dbReference type="InterPro" id="IPR051081">
    <property type="entry name" value="HTH_MetalResp_TranReg"/>
</dbReference>
<name>A0A239WSQ0_9FLAO</name>
<dbReference type="GO" id="GO:0003677">
    <property type="term" value="F:DNA binding"/>
    <property type="evidence" value="ECO:0007669"/>
    <property type="project" value="UniProtKB-KW"/>
</dbReference>
<gene>
    <name evidence="5" type="primary">czrA</name>
    <name evidence="5" type="ORF">SAMEA4412677_00645</name>
</gene>
<dbReference type="InterPro" id="IPR036390">
    <property type="entry name" value="WH_DNA-bd_sf"/>
</dbReference>
<reference evidence="5 6" key="1">
    <citation type="submission" date="2017-06" db="EMBL/GenBank/DDBJ databases">
        <authorList>
            <consortium name="Pathogen Informatics"/>
        </authorList>
    </citation>
    <scope>NUCLEOTIDE SEQUENCE [LARGE SCALE GENOMIC DNA]</scope>
    <source>
        <strain evidence="5 6">NCTC13490</strain>
    </source>
</reference>
<dbReference type="InterPro" id="IPR036388">
    <property type="entry name" value="WH-like_DNA-bd_sf"/>
</dbReference>
<evidence type="ECO:0000256" key="1">
    <source>
        <dbReference type="ARBA" id="ARBA00023015"/>
    </source>
</evidence>
<dbReference type="Gene3D" id="1.10.10.10">
    <property type="entry name" value="Winged helix-like DNA-binding domain superfamily/Winged helix DNA-binding domain"/>
    <property type="match status" value="1"/>
</dbReference>